<reference evidence="2" key="4">
    <citation type="submission" date="2019-03" db="UniProtKB">
        <authorList>
            <consortium name="EnsemblPlants"/>
        </authorList>
    </citation>
    <scope>IDENTIFICATION</scope>
</reference>
<evidence type="ECO:0000313" key="2">
    <source>
        <dbReference type="EnsemblPlants" id="AET5Gv21214300.19"/>
    </source>
</evidence>
<reference evidence="2" key="5">
    <citation type="journal article" date="2021" name="G3 (Bethesda)">
        <title>Aegilops tauschii genome assembly Aet v5.0 features greater sequence contiguity and improved annotation.</title>
        <authorList>
            <person name="Wang L."/>
            <person name="Zhu T."/>
            <person name="Rodriguez J.C."/>
            <person name="Deal K.R."/>
            <person name="Dubcovsky J."/>
            <person name="McGuire P.E."/>
            <person name="Lux T."/>
            <person name="Spannagl M."/>
            <person name="Mayer K.F.X."/>
            <person name="Baldrich P."/>
            <person name="Meyers B.C."/>
            <person name="Huo N."/>
            <person name="Gu Y.Q."/>
            <person name="Zhou H."/>
            <person name="Devos K.M."/>
            <person name="Bennetzen J.L."/>
            <person name="Unver T."/>
            <person name="Budak H."/>
            <person name="Gulick P.J."/>
            <person name="Galiba G."/>
            <person name="Kalapos B."/>
            <person name="Nelson D.R."/>
            <person name="Li P."/>
            <person name="You F.M."/>
            <person name="Luo M.C."/>
            <person name="Dvorak J."/>
        </authorList>
    </citation>
    <scope>NUCLEOTIDE SEQUENCE [LARGE SCALE GENOMIC DNA]</scope>
    <source>
        <strain evidence="2">cv. AL8/78</strain>
    </source>
</reference>
<evidence type="ECO:0000256" key="1">
    <source>
        <dbReference type="SAM" id="MobiDB-lite"/>
    </source>
</evidence>
<organism evidence="2 3">
    <name type="scientific">Aegilops tauschii subsp. strangulata</name>
    <name type="common">Goatgrass</name>
    <dbReference type="NCBI Taxonomy" id="200361"/>
    <lineage>
        <taxon>Eukaryota</taxon>
        <taxon>Viridiplantae</taxon>
        <taxon>Streptophyta</taxon>
        <taxon>Embryophyta</taxon>
        <taxon>Tracheophyta</taxon>
        <taxon>Spermatophyta</taxon>
        <taxon>Magnoliopsida</taxon>
        <taxon>Liliopsida</taxon>
        <taxon>Poales</taxon>
        <taxon>Poaceae</taxon>
        <taxon>BOP clade</taxon>
        <taxon>Pooideae</taxon>
        <taxon>Triticodae</taxon>
        <taxon>Triticeae</taxon>
        <taxon>Triticinae</taxon>
        <taxon>Aegilops</taxon>
    </lineage>
</organism>
<dbReference type="EnsemblPlants" id="AET5Gv21214300.19">
    <property type="protein sequence ID" value="AET5Gv21214300.19"/>
    <property type="gene ID" value="AET5Gv21214300"/>
</dbReference>
<keyword evidence="3" id="KW-1185">Reference proteome</keyword>
<protein>
    <submittedName>
        <fullName evidence="2">Uncharacterized protein</fullName>
    </submittedName>
</protein>
<feature type="region of interest" description="Disordered" evidence="1">
    <location>
        <begin position="1"/>
        <end position="24"/>
    </location>
</feature>
<proteinExistence type="predicted"/>
<dbReference type="AlphaFoldDB" id="A0A453MJZ2"/>
<reference evidence="3" key="1">
    <citation type="journal article" date="2014" name="Science">
        <title>Ancient hybridizations among the ancestral genomes of bread wheat.</title>
        <authorList>
            <consortium name="International Wheat Genome Sequencing Consortium,"/>
            <person name="Marcussen T."/>
            <person name="Sandve S.R."/>
            <person name="Heier L."/>
            <person name="Spannagl M."/>
            <person name="Pfeifer M."/>
            <person name="Jakobsen K.S."/>
            <person name="Wulff B.B."/>
            <person name="Steuernagel B."/>
            <person name="Mayer K.F."/>
            <person name="Olsen O.A."/>
        </authorList>
    </citation>
    <scope>NUCLEOTIDE SEQUENCE [LARGE SCALE GENOMIC DNA]</scope>
    <source>
        <strain evidence="3">cv. AL8/78</strain>
    </source>
</reference>
<reference evidence="2" key="3">
    <citation type="journal article" date="2017" name="Nature">
        <title>Genome sequence of the progenitor of the wheat D genome Aegilops tauschii.</title>
        <authorList>
            <person name="Luo M.C."/>
            <person name="Gu Y.Q."/>
            <person name="Puiu D."/>
            <person name="Wang H."/>
            <person name="Twardziok S.O."/>
            <person name="Deal K.R."/>
            <person name="Huo N."/>
            <person name="Zhu T."/>
            <person name="Wang L."/>
            <person name="Wang Y."/>
            <person name="McGuire P.E."/>
            <person name="Liu S."/>
            <person name="Long H."/>
            <person name="Ramasamy R.K."/>
            <person name="Rodriguez J.C."/>
            <person name="Van S.L."/>
            <person name="Yuan L."/>
            <person name="Wang Z."/>
            <person name="Xia Z."/>
            <person name="Xiao L."/>
            <person name="Anderson O.D."/>
            <person name="Ouyang S."/>
            <person name="Liang Y."/>
            <person name="Zimin A.V."/>
            <person name="Pertea G."/>
            <person name="Qi P."/>
            <person name="Bennetzen J.L."/>
            <person name="Dai X."/>
            <person name="Dawson M.W."/>
            <person name="Muller H.G."/>
            <person name="Kugler K."/>
            <person name="Rivarola-Duarte L."/>
            <person name="Spannagl M."/>
            <person name="Mayer K.F.X."/>
            <person name="Lu F.H."/>
            <person name="Bevan M.W."/>
            <person name="Leroy P."/>
            <person name="Li P."/>
            <person name="You F.M."/>
            <person name="Sun Q."/>
            <person name="Liu Z."/>
            <person name="Lyons E."/>
            <person name="Wicker T."/>
            <person name="Salzberg S.L."/>
            <person name="Devos K.M."/>
            <person name="Dvorak J."/>
        </authorList>
    </citation>
    <scope>NUCLEOTIDE SEQUENCE [LARGE SCALE GENOMIC DNA]</scope>
    <source>
        <strain evidence="2">cv. AL8/78</strain>
    </source>
</reference>
<evidence type="ECO:0000313" key="3">
    <source>
        <dbReference type="Proteomes" id="UP000015105"/>
    </source>
</evidence>
<accession>A0A453MJZ2</accession>
<dbReference type="Gramene" id="AET5Gv21214300.19">
    <property type="protein sequence ID" value="AET5Gv21214300.19"/>
    <property type="gene ID" value="AET5Gv21214300"/>
</dbReference>
<reference evidence="3" key="2">
    <citation type="journal article" date="2017" name="Nat. Plants">
        <title>The Aegilops tauschii genome reveals multiple impacts of transposons.</title>
        <authorList>
            <person name="Zhao G."/>
            <person name="Zou C."/>
            <person name="Li K."/>
            <person name="Wang K."/>
            <person name="Li T."/>
            <person name="Gao L."/>
            <person name="Zhang X."/>
            <person name="Wang H."/>
            <person name="Yang Z."/>
            <person name="Liu X."/>
            <person name="Jiang W."/>
            <person name="Mao L."/>
            <person name="Kong X."/>
            <person name="Jiao Y."/>
            <person name="Jia J."/>
        </authorList>
    </citation>
    <scope>NUCLEOTIDE SEQUENCE [LARGE SCALE GENOMIC DNA]</scope>
    <source>
        <strain evidence="3">cv. AL8/78</strain>
    </source>
</reference>
<dbReference type="Proteomes" id="UP000015105">
    <property type="component" value="Chromosome 5D"/>
</dbReference>
<sequence length="64" mass="7173">QDKHKSRPSPSIHPPPPDQPTHSLAHQWQWRVKATMAPPCVRVAVTYHTYVDPPPTPTTSQPTS</sequence>
<name>A0A453MJZ2_AEGTS</name>